<evidence type="ECO:0000256" key="5">
    <source>
        <dbReference type="ARBA" id="ARBA00023136"/>
    </source>
</evidence>
<dbReference type="Pfam" id="PF06271">
    <property type="entry name" value="RDD"/>
    <property type="match status" value="1"/>
</dbReference>
<protein>
    <submittedName>
        <fullName evidence="9">RDD family protein</fullName>
    </submittedName>
</protein>
<evidence type="ECO:0000256" key="4">
    <source>
        <dbReference type="ARBA" id="ARBA00022989"/>
    </source>
</evidence>
<feature type="compositionally biased region" description="Low complexity" evidence="6">
    <location>
        <begin position="465"/>
        <end position="483"/>
    </location>
</feature>
<evidence type="ECO:0000259" key="8">
    <source>
        <dbReference type="Pfam" id="PF06271"/>
    </source>
</evidence>
<comment type="subcellular location">
    <subcellularLocation>
        <location evidence="1">Cell membrane</location>
        <topology evidence="1">Multi-pass membrane protein</topology>
    </subcellularLocation>
</comment>
<comment type="caution">
    <text evidence="9">The sequence shown here is derived from an EMBL/GenBank/DDBJ whole genome shotgun (WGS) entry which is preliminary data.</text>
</comment>
<feature type="compositionally biased region" description="Low complexity" evidence="6">
    <location>
        <begin position="123"/>
        <end position="150"/>
    </location>
</feature>
<gene>
    <name evidence="9" type="ORF">HYZ11_13755</name>
</gene>
<feature type="compositionally biased region" description="Acidic residues" evidence="6">
    <location>
        <begin position="265"/>
        <end position="279"/>
    </location>
</feature>
<feature type="compositionally biased region" description="Low complexity" evidence="6">
    <location>
        <begin position="546"/>
        <end position="568"/>
    </location>
</feature>
<evidence type="ECO:0000256" key="2">
    <source>
        <dbReference type="ARBA" id="ARBA00022475"/>
    </source>
</evidence>
<keyword evidence="5 7" id="KW-0472">Membrane</keyword>
<reference evidence="9" key="1">
    <citation type="submission" date="2020-07" db="EMBL/GenBank/DDBJ databases">
        <title>Huge and variable diversity of episymbiotic CPR bacteria and DPANN archaea in groundwater ecosystems.</title>
        <authorList>
            <person name="He C.Y."/>
            <person name="Keren R."/>
            <person name="Whittaker M."/>
            <person name="Farag I.F."/>
            <person name="Doudna J."/>
            <person name="Cate J.H.D."/>
            <person name="Banfield J.F."/>
        </authorList>
    </citation>
    <scope>NUCLEOTIDE SEQUENCE</scope>
    <source>
        <strain evidence="9">NC_groundwater_763_Ag_S-0.2um_68_21</strain>
    </source>
</reference>
<evidence type="ECO:0000256" key="7">
    <source>
        <dbReference type="SAM" id="Phobius"/>
    </source>
</evidence>
<dbReference type="InterPro" id="IPR010432">
    <property type="entry name" value="RDD"/>
</dbReference>
<feature type="region of interest" description="Disordered" evidence="6">
    <location>
        <begin position="61"/>
        <end position="522"/>
    </location>
</feature>
<dbReference type="PANTHER" id="PTHR36115">
    <property type="entry name" value="PROLINE-RICH ANTIGEN HOMOLOG-RELATED"/>
    <property type="match status" value="1"/>
</dbReference>
<keyword evidence="4 7" id="KW-1133">Transmembrane helix</keyword>
<evidence type="ECO:0000256" key="1">
    <source>
        <dbReference type="ARBA" id="ARBA00004651"/>
    </source>
</evidence>
<sequence length="728" mass="73158">MRCAKCGYVTFDRAGECPRCGKSLPEPLVATAVLAPAASRAGRPAFLSSLMLGPIPRFYGDPGDPAVPSLLDPEEEGLAGSDLTDGGTESPPAVASRPGGGEDAPAASRDDLALEDALEGMEEPAAGAEALAPPIAEPPAARAPRRAGPPSEEDDPLASLDLGASLELTEAPTPARSQAGARKAGDPGDALPVGLDAALLDDNLNEEEAPSAAPARAAQATGDAGGASTEAAEEDLAALFADEEAPAPAARRAREKAPEAPAASQEDEDVLSILDEADAADAPAKAPAISRAPESVPSRALPAEEAPGLDALDELGVDEAGAAPDPASPAALAGPKAGEEEDISNLWAEAFTEAAPSPPGLPDEQGGEFPAARSSAAGDGGAEDMWAGALEEGGGAPAPAKREVAPPVGASAGGGEDSLSDMWSDAFAEQEAAAKAQREGKKPQAGAADLGEGDLEQMWSEALNESGDAPRAAAPAGAAPAEAELPKEDLAGFLDEGEAVPASTPAEDEAAAGDAKKAPVRPGGGLMADDEDSGDIEAYVPDEAPAAAAPPEGKAPAGDFFEGGAAAPEEPEEEEEEKGKAEVIGVPLAARAAAGAVDFGVLAALQAVFAFISHGIVSRAAGPVSANMEALILLGLLNGVVLFLLSIFYSVYFVGMFGCTPGQRCMGLSVVDMEDKPVQYMQAILRYFGGLAATLPLGAGHLLVPFDKKRRGIGDRLAGTRVVLKMKV</sequence>
<evidence type="ECO:0000313" key="10">
    <source>
        <dbReference type="Proteomes" id="UP000782312"/>
    </source>
</evidence>
<proteinExistence type="predicted"/>
<organism evidence="9 10">
    <name type="scientific">Tectimicrobiota bacterium</name>
    <dbReference type="NCBI Taxonomy" id="2528274"/>
    <lineage>
        <taxon>Bacteria</taxon>
        <taxon>Pseudomonadati</taxon>
        <taxon>Nitrospinota/Tectimicrobiota group</taxon>
        <taxon>Candidatus Tectimicrobiota</taxon>
    </lineage>
</organism>
<dbReference type="InterPro" id="IPR051791">
    <property type="entry name" value="Pra-immunoreactive"/>
</dbReference>
<feature type="compositionally biased region" description="Acidic residues" evidence="6">
    <location>
        <begin position="113"/>
        <end position="122"/>
    </location>
</feature>
<feature type="transmembrane region" description="Helical" evidence="7">
    <location>
        <begin position="599"/>
        <end position="618"/>
    </location>
</feature>
<feature type="transmembrane region" description="Helical" evidence="7">
    <location>
        <begin position="630"/>
        <end position="652"/>
    </location>
</feature>
<feature type="region of interest" description="Disordered" evidence="6">
    <location>
        <begin position="546"/>
        <end position="578"/>
    </location>
</feature>
<dbReference type="AlphaFoldDB" id="A0A932MMU3"/>
<evidence type="ECO:0000256" key="3">
    <source>
        <dbReference type="ARBA" id="ARBA00022692"/>
    </source>
</evidence>
<keyword evidence="3 7" id="KW-0812">Transmembrane</keyword>
<feature type="compositionally biased region" description="Acidic residues" evidence="6">
    <location>
        <begin position="231"/>
        <end position="245"/>
    </location>
</feature>
<feature type="domain" description="RDD" evidence="8">
    <location>
        <begin position="588"/>
        <end position="719"/>
    </location>
</feature>
<evidence type="ECO:0000256" key="6">
    <source>
        <dbReference type="SAM" id="MobiDB-lite"/>
    </source>
</evidence>
<dbReference type="Proteomes" id="UP000782312">
    <property type="component" value="Unassembled WGS sequence"/>
</dbReference>
<dbReference type="GO" id="GO:0005886">
    <property type="term" value="C:plasma membrane"/>
    <property type="evidence" value="ECO:0007669"/>
    <property type="project" value="UniProtKB-SubCell"/>
</dbReference>
<feature type="compositionally biased region" description="Low complexity" evidence="6">
    <location>
        <begin position="320"/>
        <end position="335"/>
    </location>
</feature>
<feature type="compositionally biased region" description="Low complexity" evidence="6">
    <location>
        <begin position="210"/>
        <end position="230"/>
    </location>
</feature>
<dbReference type="EMBL" id="JACPUR010000034">
    <property type="protein sequence ID" value="MBI3128664.1"/>
    <property type="molecule type" value="Genomic_DNA"/>
</dbReference>
<keyword evidence="2" id="KW-1003">Cell membrane</keyword>
<name>A0A932MMU3_UNCTE</name>
<feature type="transmembrane region" description="Helical" evidence="7">
    <location>
        <begin position="684"/>
        <end position="704"/>
    </location>
</feature>
<evidence type="ECO:0000313" key="9">
    <source>
        <dbReference type="EMBL" id="MBI3128664.1"/>
    </source>
</evidence>
<feature type="compositionally biased region" description="Low complexity" evidence="6">
    <location>
        <begin position="426"/>
        <end position="435"/>
    </location>
</feature>
<dbReference type="PANTHER" id="PTHR36115:SF6">
    <property type="entry name" value="PROLINE-RICH ANTIGEN HOMOLOG"/>
    <property type="match status" value="1"/>
</dbReference>
<accession>A0A932MMU3</accession>